<keyword evidence="4" id="KW-0378">Hydrolase</keyword>
<evidence type="ECO:0000313" key="11">
    <source>
        <dbReference type="Proteomes" id="UP001329430"/>
    </source>
</evidence>
<dbReference type="SUPFAM" id="SSF50494">
    <property type="entry name" value="Trypsin-like serine proteases"/>
    <property type="match status" value="1"/>
</dbReference>
<protein>
    <recommendedName>
        <fullName evidence="9">Peptidase S1 domain-containing protein</fullName>
    </recommendedName>
</protein>
<dbReference type="Proteomes" id="UP001329430">
    <property type="component" value="Chromosome 8"/>
</dbReference>
<dbReference type="PROSITE" id="PS50240">
    <property type="entry name" value="TRYPSIN_DOM"/>
    <property type="match status" value="1"/>
</dbReference>
<keyword evidence="7" id="KW-1015">Disulfide bond</keyword>
<dbReference type="PRINTS" id="PR00722">
    <property type="entry name" value="CHYMOTRYPSIN"/>
</dbReference>
<evidence type="ECO:0000259" key="9">
    <source>
        <dbReference type="PROSITE" id="PS50240"/>
    </source>
</evidence>
<name>A0AAN7V7B6_9COLE</name>
<comment type="similarity">
    <text evidence="1">Belongs to the peptidase S1 family.</text>
</comment>
<feature type="chain" id="PRO_5042854963" description="Peptidase S1 domain-containing protein" evidence="8">
    <location>
        <begin position="17"/>
        <end position="251"/>
    </location>
</feature>
<gene>
    <name evidence="10" type="ORF">RI129_010622</name>
</gene>
<dbReference type="Pfam" id="PF00089">
    <property type="entry name" value="Trypsin"/>
    <property type="match status" value="1"/>
</dbReference>
<dbReference type="PANTHER" id="PTHR24276:SF91">
    <property type="entry name" value="AT26814P-RELATED"/>
    <property type="match status" value="1"/>
</dbReference>
<dbReference type="GO" id="GO:0004252">
    <property type="term" value="F:serine-type endopeptidase activity"/>
    <property type="evidence" value="ECO:0007669"/>
    <property type="project" value="InterPro"/>
</dbReference>
<keyword evidence="11" id="KW-1185">Reference proteome</keyword>
<dbReference type="FunFam" id="2.40.10.10:FF:000077">
    <property type="entry name" value="Predicted protein"/>
    <property type="match status" value="1"/>
</dbReference>
<feature type="domain" description="Peptidase S1" evidence="9">
    <location>
        <begin position="32"/>
        <end position="251"/>
    </location>
</feature>
<evidence type="ECO:0000256" key="1">
    <source>
        <dbReference type="ARBA" id="ARBA00007664"/>
    </source>
</evidence>
<dbReference type="SMART" id="SM00020">
    <property type="entry name" value="Tryp_SPc"/>
    <property type="match status" value="1"/>
</dbReference>
<dbReference type="InterPro" id="IPR043504">
    <property type="entry name" value="Peptidase_S1_PA_chymotrypsin"/>
</dbReference>
<dbReference type="AlphaFoldDB" id="A0AAN7V7B6"/>
<dbReference type="GO" id="GO:0006508">
    <property type="term" value="P:proteolysis"/>
    <property type="evidence" value="ECO:0007669"/>
    <property type="project" value="UniProtKB-KW"/>
</dbReference>
<keyword evidence="6" id="KW-0865">Zymogen</keyword>
<evidence type="ECO:0000256" key="5">
    <source>
        <dbReference type="ARBA" id="ARBA00022825"/>
    </source>
</evidence>
<dbReference type="InterPro" id="IPR001254">
    <property type="entry name" value="Trypsin_dom"/>
</dbReference>
<dbReference type="InterPro" id="IPR009003">
    <property type="entry name" value="Peptidase_S1_PA"/>
</dbReference>
<dbReference type="CDD" id="cd00190">
    <property type="entry name" value="Tryp_SPc"/>
    <property type="match status" value="1"/>
</dbReference>
<accession>A0AAN7V7B6</accession>
<reference evidence="10 11" key="1">
    <citation type="journal article" date="2024" name="Insects">
        <title>An Improved Chromosome-Level Genome Assembly of the Firefly Pyrocoelia pectoralis.</title>
        <authorList>
            <person name="Fu X."/>
            <person name="Meyer-Rochow V.B."/>
            <person name="Ballantyne L."/>
            <person name="Zhu X."/>
        </authorList>
    </citation>
    <scope>NUCLEOTIDE SEQUENCE [LARGE SCALE GENOMIC DNA]</scope>
    <source>
        <strain evidence="10">XCY_ONT2</strain>
    </source>
</reference>
<evidence type="ECO:0000256" key="7">
    <source>
        <dbReference type="ARBA" id="ARBA00023157"/>
    </source>
</evidence>
<keyword evidence="5" id="KW-0720">Serine protease</keyword>
<evidence type="ECO:0000256" key="3">
    <source>
        <dbReference type="ARBA" id="ARBA00022729"/>
    </source>
</evidence>
<evidence type="ECO:0000256" key="8">
    <source>
        <dbReference type="SAM" id="SignalP"/>
    </source>
</evidence>
<evidence type="ECO:0000313" key="10">
    <source>
        <dbReference type="EMBL" id="KAK5639811.1"/>
    </source>
</evidence>
<keyword evidence="2" id="KW-0645">Protease</keyword>
<dbReference type="EMBL" id="JAVRBK010000008">
    <property type="protein sequence ID" value="KAK5639811.1"/>
    <property type="molecule type" value="Genomic_DNA"/>
</dbReference>
<sequence length="251" mass="26895">MFRLLVLSALVALAAGARRSQLRMVPRLDGRIVGGHAVNIEDFPYQISLQYYDSHICGGSIIGPNKVLTSAHCTSGRSASSLRIRHSSTFQGSQGVVVQVARIVEHPKYNPSDSSNDVSVLTITEYIKKSDIAKPINMVEADAVEGNRKAVCTGWGTLSSGGLSPLELQAVEVEEIDRTECNKSYFGGITDTMICFASPGKDSCHGDTGGPLVVDGKQIGIVSWGYGCGHLDYPGVYSHVAALRTFIDLYA</sequence>
<dbReference type="PANTHER" id="PTHR24276">
    <property type="entry name" value="POLYSERASE-RELATED"/>
    <property type="match status" value="1"/>
</dbReference>
<dbReference type="InterPro" id="IPR050430">
    <property type="entry name" value="Peptidase_S1"/>
</dbReference>
<proteinExistence type="inferred from homology"/>
<organism evidence="10 11">
    <name type="scientific">Pyrocoelia pectoralis</name>
    <dbReference type="NCBI Taxonomy" id="417401"/>
    <lineage>
        <taxon>Eukaryota</taxon>
        <taxon>Metazoa</taxon>
        <taxon>Ecdysozoa</taxon>
        <taxon>Arthropoda</taxon>
        <taxon>Hexapoda</taxon>
        <taxon>Insecta</taxon>
        <taxon>Pterygota</taxon>
        <taxon>Neoptera</taxon>
        <taxon>Endopterygota</taxon>
        <taxon>Coleoptera</taxon>
        <taxon>Polyphaga</taxon>
        <taxon>Elateriformia</taxon>
        <taxon>Elateroidea</taxon>
        <taxon>Lampyridae</taxon>
        <taxon>Lampyrinae</taxon>
        <taxon>Pyrocoelia</taxon>
    </lineage>
</organism>
<dbReference type="InterPro" id="IPR001314">
    <property type="entry name" value="Peptidase_S1A"/>
</dbReference>
<keyword evidence="3 8" id="KW-0732">Signal</keyword>
<dbReference type="Gene3D" id="2.40.10.10">
    <property type="entry name" value="Trypsin-like serine proteases"/>
    <property type="match status" value="2"/>
</dbReference>
<evidence type="ECO:0000256" key="4">
    <source>
        <dbReference type="ARBA" id="ARBA00022801"/>
    </source>
</evidence>
<comment type="caution">
    <text evidence="10">The sequence shown here is derived from an EMBL/GenBank/DDBJ whole genome shotgun (WGS) entry which is preliminary data.</text>
</comment>
<evidence type="ECO:0000256" key="6">
    <source>
        <dbReference type="ARBA" id="ARBA00023145"/>
    </source>
</evidence>
<evidence type="ECO:0000256" key="2">
    <source>
        <dbReference type="ARBA" id="ARBA00022670"/>
    </source>
</evidence>
<feature type="signal peptide" evidence="8">
    <location>
        <begin position="1"/>
        <end position="16"/>
    </location>
</feature>